<comment type="subcellular location">
    <subcellularLocation>
        <location evidence="1">Nucleus</location>
    </subcellularLocation>
</comment>
<dbReference type="GO" id="GO:0005634">
    <property type="term" value="C:nucleus"/>
    <property type="evidence" value="ECO:0007669"/>
    <property type="project" value="UniProtKB-SubCell"/>
</dbReference>
<dbReference type="InterPro" id="IPR044810">
    <property type="entry name" value="WRKY_plant"/>
</dbReference>
<dbReference type="PANTHER" id="PTHR31221">
    <property type="entry name" value="WRKY TRANSCRIPTION FACTOR PROTEIN 1-RELATED"/>
    <property type="match status" value="1"/>
</dbReference>
<dbReference type="InParanoid" id="A0A6I9TAH6"/>
<dbReference type="Proteomes" id="UP000504604">
    <property type="component" value="Linkage group LG6"/>
</dbReference>
<gene>
    <name evidence="8" type="primary">LOC105164641</name>
</gene>
<dbReference type="OrthoDB" id="693960at2759"/>
<evidence type="ECO:0000256" key="5">
    <source>
        <dbReference type="ARBA" id="ARBA00023242"/>
    </source>
</evidence>
<keyword evidence="3" id="KW-0238">DNA-binding</keyword>
<dbReference type="InterPro" id="IPR003657">
    <property type="entry name" value="WRKY_dom"/>
</dbReference>
<keyword evidence="4" id="KW-0804">Transcription</keyword>
<dbReference type="GO" id="GO:0043565">
    <property type="term" value="F:sequence-specific DNA binding"/>
    <property type="evidence" value="ECO:0007669"/>
    <property type="project" value="InterPro"/>
</dbReference>
<protein>
    <submittedName>
        <fullName evidence="8">Probable WRKY transcription factor 50 isoform X1</fullName>
    </submittedName>
</protein>
<dbReference type="RefSeq" id="XP_011081639.1">
    <property type="nucleotide sequence ID" value="XM_011083337.2"/>
</dbReference>
<dbReference type="SMART" id="SM00774">
    <property type="entry name" value="WRKY"/>
    <property type="match status" value="1"/>
</dbReference>
<dbReference type="SUPFAM" id="SSF118290">
    <property type="entry name" value="WRKY DNA-binding domain"/>
    <property type="match status" value="1"/>
</dbReference>
<keyword evidence="2" id="KW-0805">Transcription regulation</keyword>
<dbReference type="KEGG" id="sind:105164641"/>
<organism evidence="7 8">
    <name type="scientific">Sesamum indicum</name>
    <name type="common">Oriental sesame</name>
    <name type="synonym">Sesamum orientale</name>
    <dbReference type="NCBI Taxonomy" id="4182"/>
    <lineage>
        <taxon>Eukaryota</taxon>
        <taxon>Viridiplantae</taxon>
        <taxon>Streptophyta</taxon>
        <taxon>Embryophyta</taxon>
        <taxon>Tracheophyta</taxon>
        <taxon>Spermatophyta</taxon>
        <taxon>Magnoliopsida</taxon>
        <taxon>eudicotyledons</taxon>
        <taxon>Gunneridae</taxon>
        <taxon>Pentapetalae</taxon>
        <taxon>asterids</taxon>
        <taxon>lamiids</taxon>
        <taxon>Lamiales</taxon>
        <taxon>Pedaliaceae</taxon>
        <taxon>Sesamum</taxon>
    </lineage>
</organism>
<evidence type="ECO:0000256" key="4">
    <source>
        <dbReference type="ARBA" id="ARBA00023163"/>
    </source>
</evidence>
<evidence type="ECO:0000256" key="2">
    <source>
        <dbReference type="ARBA" id="ARBA00023015"/>
    </source>
</evidence>
<feature type="domain" description="WRKY" evidence="6">
    <location>
        <begin position="91"/>
        <end position="156"/>
    </location>
</feature>
<dbReference type="Pfam" id="PF03106">
    <property type="entry name" value="WRKY"/>
    <property type="match status" value="1"/>
</dbReference>
<sequence>MAHTTNIPGPSFSPYHQTTNFQVSDDFFEYWTTNDVEDVFPAFSSLSAGYNYSQLLNHTPKPNDMPAVNNNCSHEGVINRDREKVAFITKSEVEILDDGFKWRKYGKKMVKNSPNPRNYYKCSVAGCSVKKRVERDKEDQRYVVTTYQGVHNHQPPNHHL</sequence>
<dbReference type="FunCoup" id="A0A6I9TAH6">
    <property type="interactions" value="28"/>
</dbReference>
<dbReference type="Gene3D" id="2.20.25.80">
    <property type="entry name" value="WRKY domain"/>
    <property type="match status" value="1"/>
</dbReference>
<dbReference type="AlphaFoldDB" id="A0A6I9TAH6"/>
<proteinExistence type="predicted"/>
<dbReference type="GeneID" id="105164641"/>
<evidence type="ECO:0000256" key="1">
    <source>
        <dbReference type="ARBA" id="ARBA00004123"/>
    </source>
</evidence>
<evidence type="ECO:0000256" key="3">
    <source>
        <dbReference type="ARBA" id="ARBA00023125"/>
    </source>
</evidence>
<dbReference type="PROSITE" id="PS50811">
    <property type="entry name" value="WRKY"/>
    <property type="match status" value="1"/>
</dbReference>
<name>A0A6I9TAH6_SESIN</name>
<evidence type="ECO:0000313" key="8">
    <source>
        <dbReference type="RefSeq" id="XP_011081639.1"/>
    </source>
</evidence>
<dbReference type="FunFam" id="2.20.25.80:FF:000003">
    <property type="entry name" value="WRKY transcription factor 57"/>
    <property type="match status" value="1"/>
</dbReference>
<keyword evidence="7" id="KW-1185">Reference proteome</keyword>
<dbReference type="Gramene" id="SIN_1020883.t">
    <property type="protein sequence ID" value="SIN_1020883.t"/>
    <property type="gene ID" value="SIN_1020883"/>
</dbReference>
<dbReference type="PANTHER" id="PTHR31221:SF112">
    <property type="entry name" value="WRKY TRANSCRIPTION FACTOR 50-RELATED"/>
    <property type="match status" value="1"/>
</dbReference>
<reference evidence="8" key="1">
    <citation type="submission" date="2025-08" db="UniProtKB">
        <authorList>
            <consortium name="RefSeq"/>
        </authorList>
    </citation>
    <scope>IDENTIFICATION</scope>
</reference>
<dbReference type="InterPro" id="IPR036576">
    <property type="entry name" value="WRKY_dom_sf"/>
</dbReference>
<keyword evidence="5" id="KW-0539">Nucleus</keyword>
<evidence type="ECO:0000259" key="6">
    <source>
        <dbReference type="PROSITE" id="PS50811"/>
    </source>
</evidence>
<evidence type="ECO:0000313" key="7">
    <source>
        <dbReference type="Proteomes" id="UP000504604"/>
    </source>
</evidence>
<dbReference type="GO" id="GO:0003700">
    <property type="term" value="F:DNA-binding transcription factor activity"/>
    <property type="evidence" value="ECO:0007669"/>
    <property type="project" value="InterPro"/>
</dbReference>
<accession>A0A6I9TAH6</accession>